<dbReference type="EMBL" id="AMEM01000017">
    <property type="protein sequence ID" value="EKX90658.1"/>
    <property type="molecule type" value="Genomic_DNA"/>
</dbReference>
<dbReference type="STRING" id="1035195.HMPREF9997_01154"/>
<reference evidence="1 2" key="1">
    <citation type="submission" date="2012-05" db="EMBL/GenBank/DDBJ databases">
        <authorList>
            <person name="Weinstock G."/>
            <person name="Sodergren E."/>
            <person name="Lobos E.A."/>
            <person name="Fulton L."/>
            <person name="Fulton R."/>
            <person name="Courtney L."/>
            <person name="Fronick C."/>
            <person name="O'Laughlin M."/>
            <person name="Godfrey J."/>
            <person name="Wilson R.M."/>
            <person name="Miner T."/>
            <person name="Farmer C."/>
            <person name="Delehaunty K."/>
            <person name="Cordes M."/>
            <person name="Minx P."/>
            <person name="Tomlinson C."/>
            <person name="Chen J."/>
            <person name="Wollam A."/>
            <person name="Pepin K.H."/>
            <person name="Bhonagiri V."/>
            <person name="Zhang X."/>
            <person name="Suruliraj S."/>
            <person name="Warren W."/>
            <person name="Mitreva M."/>
            <person name="Mardis E.R."/>
            <person name="Wilson R.K."/>
        </authorList>
    </citation>
    <scope>NUCLEOTIDE SEQUENCE [LARGE SCALE GENOMIC DNA]</scope>
    <source>
        <strain evidence="1 2">F0235</strain>
    </source>
</reference>
<dbReference type="Pfam" id="PF02353">
    <property type="entry name" value="CMAS"/>
    <property type="match status" value="1"/>
</dbReference>
<dbReference type="SUPFAM" id="SSF53335">
    <property type="entry name" value="S-adenosyl-L-methionine-dependent methyltransferases"/>
    <property type="match status" value="1"/>
</dbReference>
<dbReference type="Gene3D" id="3.40.50.150">
    <property type="entry name" value="Vaccinia Virus protein VP39"/>
    <property type="match status" value="1"/>
</dbReference>
<dbReference type="RefSeq" id="WP_006063391.1">
    <property type="nucleotide sequence ID" value="NZ_KB290831.1"/>
</dbReference>
<comment type="caution">
    <text evidence="1">The sequence shown here is derived from an EMBL/GenBank/DDBJ whole genome shotgun (WGS) entry which is preliminary data.</text>
</comment>
<dbReference type="PATRIC" id="fig|1035195.3.peg.1034"/>
<accession>L1MH94</accession>
<evidence type="ECO:0000313" key="2">
    <source>
        <dbReference type="Proteomes" id="UP000010445"/>
    </source>
</evidence>
<sequence>MLVMTYQTMNPAYPDHLQHVDASMWPGVVHVPEGRVAQRRAQIVEARFALACEKAGLNLDPQSNDGPDIRVHHDELFYRLAESGWLGLAESYMAGEWDAENLPRVLAQLIKSGFSPRRRWWGTPTHIARADYSGEELSAQLVQLFSTDGYSTFGGVFASGVPTTVRTAVTSHVSGAGRRHEPSSHFVDITHIDKPVAVERQDLRPAQDRAVKALLDAARVTEGTDLLEFPLSGGTLALAAARRGASVDTLSADAEHCEAVRGRLEDEDAAFAVTVQHITTPIPTRQEWRGRYDAIVSIETLEKVGKNYRKAYALTLDRLLTTGGYAALQNVVATEKFAELDPHILDVTRAYIWPALDFPTMEDIHRLFDRETSLRVVAENHTQNHYKATLHLQRELFESHMREAAAAGIDQVYRRLWQYHLALMEALCDVGALDCVQLTLTSRNRGGWR</sequence>
<dbReference type="HOGENOM" id="CLU_026434_1_0_11"/>
<evidence type="ECO:0000313" key="1">
    <source>
        <dbReference type="EMBL" id="EKX90658.1"/>
    </source>
</evidence>
<dbReference type="InterPro" id="IPR050723">
    <property type="entry name" value="CFA/CMAS"/>
</dbReference>
<protein>
    <submittedName>
        <fullName evidence="1">Cyclopropane-fatty-acyl-phospholipid synthase</fullName>
    </submittedName>
</protein>
<proteinExistence type="predicted"/>
<gene>
    <name evidence="1" type="ORF">HMPREF9997_01154</name>
</gene>
<keyword evidence="2" id="KW-1185">Reference proteome</keyword>
<dbReference type="InterPro" id="IPR029063">
    <property type="entry name" value="SAM-dependent_MTases_sf"/>
</dbReference>
<dbReference type="AlphaFoldDB" id="L1MH94"/>
<name>L1MH94_9CORY</name>
<dbReference type="eggNOG" id="COG2230">
    <property type="taxonomic scope" value="Bacteria"/>
</dbReference>
<organism evidence="1 2">
    <name type="scientific">Corynebacterium durum F0235</name>
    <dbReference type="NCBI Taxonomy" id="1035195"/>
    <lineage>
        <taxon>Bacteria</taxon>
        <taxon>Bacillati</taxon>
        <taxon>Actinomycetota</taxon>
        <taxon>Actinomycetes</taxon>
        <taxon>Mycobacteriales</taxon>
        <taxon>Corynebacteriaceae</taxon>
        <taxon>Corynebacterium</taxon>
    </lineage>
</organism>
<dbReference type="PANTHER" id="PTHR43667">
    <property type="entry name" value="CYCLOPROPANE-FATTY-ACYL-PHOSPHOLIPID SYNTHASE"/>
    <property type="match status" value="1"/>
</dbReference>
<dbReference type="Proteomes" id="UP000010445">
    <property type="component" value="Unassembled WGS sequence"/>
</dbReference>
<dbReference type="PANTHER" id="PTHR43667:SF2">
    <property type="entry name" value="FATTY ACID C-METHYL TRANSFERASE"/>
    <property type="match status" value="1"/>
</dbReference>